<dbReference type="Proteomes" id="UP000005459">
    <property type="component" value="Unassembled WGS sequence"/>
</dbReference>
<accession>F9U9M2</accession>
<dbReference type="eggNOG" id="COG3677">
    <property type="taxonomic scope" value="Bacteria"/>
</dbReference>
<keyword evidence="3" id="KW-1185">Reference proteome</keyword>
<feature type="region of interest" description="Disordered" evidence="1">
    <location>
        <begin position="104"/>
        <end position="161"/>
    </location>
</feature>
<name>F9U9M2_9GAMM</name>
<dbReference type="EMBL" id="AFWV01000005">
    <property type="protein sequence ID" value="EGV18820.1"/>
    <property type="molecule type" value="Genomic_DNA"/>
</dbReference>
<organism evidence="2 3">
    <name type="scientific">Thiocapsa marina 5811</name>
    <dbReference type="NCBI Taxonomy" id="768671"/>
    <lineage>
        <taxon>Bacteria</taxon>
        <taxon>Pseudomonadati</taxon>
        <taxon>Pseudomonadota</taxon>
        <taxon>Gammaproteobacteria</taxon>
        <taxon>Chromatiales</taxon>
        <taxon>Chromatiaceae</taxon>
        <taxon>Thiocapsa</taxon>
    </lineage>
</organism>
<gene>
    <name evidence="2" type="ORF">ThimaDRAFT_1624</name>
</gene>
<protein>
    <submittedName>
        <fullName evidence="2">Uncharacterized protein</fullName>
    </submittedName>
</protein>
<proteinExistence type="predicted"/>
<evidence type="ECO:0000313" key="2">
    <source>
        <dbReference type="EMBL" id="EGV18820.1"/>
    </source>
</evidence>
<evidence type="ECO:0000313" key="3">
    <source>
        <dbReference type="Proteomes" id="UP000005459"/>
    </source>
</evidence>
<dbReference type="STRING" id="768671.ThimaDRAFT_1624"/>
<reference evidence="2 3" key="1">
    <citation type="submission" date="2011-06" db="EMBL/GenBank/DDBJ databases">
        <title>The draft genome of Thiocapsa marina 5811.</title>
        <authorList>
            <consortium name="US DOE Joint Genome Institute (JGI-PGF)"/>
            <person name="Lucas S."/>
            <person name="Han J."/>
            <person name="Cheng J.-F."/>
            <person name="Goodwin L."/>
            <person name="Pitluck S."/>
            <person name="Peters L."/>
            <person name="Land M.L."/>
            <person name="Hauser L."/>
            <person name="Vogl K."/>
            <person name="Liu Z."/>
            <person name="Imhoff J."/>
            <person name="Thiel V."/>
            <person name="Frigaard N.-U."/>
            <person name="Bryant D."/>
            <person name="Woyke T.J."/>
        </authorList>
    </citation>
    <scope>NUCLEOTIDE SEQUENCE [LARGE SCALE GENOMIC DNA]</scope>
    <source>
        <strain evidence="2 3">5811</strain>
    </source>
</reference>
<evidence type="ECO:0000256" key="1">
    <source>
        <dbReference type="SAM" id="MobiDB-lite"/>
    </source>
</evidence>
<dbReference type="AlphaFoldDB" id="F9U9M2"/>
<sequence length="161" mass="17872">MHRSKVLISKWFWRAYLVTHGPPVMSALRFQKWMGMSGYETAFQMLHMLRAAMVRPNRDLIGSEYPVEVGEMLVGGATQGEGKGVRHKTPVIGAVEVHPRQSIPFAGKDPNLIRGQSHEEAKGAARKGSRRKAEPKSAKGGHGRNVVAGRLRLQVIAKRKQ</sequence>